<proteinExistence type="predicted"/>
<accession>A0A9E8G4Z7</accession>
<feature type="transmembrane region" description="Helical" evidence="1">
    <location>
        <begin position="385"/>
        <end position="404"/>
    </location>
</feature>
<feature type="transmembrane region" description="Helical" evidence="1">
    <location>
        <begin position="37"/>
        <end position="62"/>
    </location>
</feature>
<feature type="transmembrane region" description="Helical" evidence="1">
    <location>
        <begin position="321"/>
        <end position="340"/>
    </location>
</feature>
<dbReference type="EMBL" id="OP765507">
    <property type="protein sequence ID" value="UZT28832.1"/>
    <property type="molecule type" value="Genomic_DNA"/>
</dbReference>
<sequence>MSSKELEDETNYDNPLNSENTFDSSINSFKNDNFKKFGISVIVIFISILLWGFLGTTCIFWLRHATNTFINSKSSSCYKQEGDGAVNFLDIYFPYNEDKLPYNLPSGCENLNPIGSIPQIKDNLCDNPLNLFKGKGTTVIDLVKKVDFPYSYFTNIKKLDEIINETKNRYTTTYRFWNLIKKISIGGWLKSITQSRKVMHGFLNWNNETLKINSTIILLFTKLFLAIFTFIRFFVSLFYPFIFIFKNIYVNPVTGNNFFRFTSMLINTTKSNYKNTQSENAVQGILKFLKILFLFLVSIFTIPLDLFIMGILLILSLFITGPLTGLVFLISIISIFVQIFKMTEGALKSGKFLDIFTCNSDLLILIFGFFVTLSASKNLDSKTSPFIATSYGLYVIYAFFKFLLK</sequence>
<evidence type="ECO:0000313" key="2">
    <source>
        <dbReference type="EMBL" id="UZT28832.1"/>
    </source>
</evidence>
<feature type="transmembrane region" description="Helical" evidence="1">
    <location>
        <begin position="216"/>
        <end position="242"/>
    </location>
</feature>
<evidence type="ECO:0000256" key="1">
    <source>
        <dbReference type="SAM" id="Phobius"/>
    </source>
</evidence>
<dbReference type="EMBL" id="OP765584">
    <property type="protein sequence ID" value="UZT29152.1"/>
    <property type="molecule type" value="Genomic_DNA"/>
</dbReference>
<name>A0A9E8G4Z7_9VIRU</name>
<feature type="transmembrane region" description="Helical" evidence="1">
    <location>
        <begin position="352"/>
        <end position="373"/>
    </location>
</feature>
<reference evidence="3" key="1">
    <citation type="submission" date="2022-11" db="EMBL/GenBank/DDBJ databases">
        <title>Genomics discovery of giant fungal viruses from subsurface oceanic crustal fluids.</title>
        <authorList>
            <person name="Bhattacharjee A.S."/>
            <person name="Schulz F."/>
            <person name="Woyke T."/>
            <person name="Orcutt B.N."/>
            <person name="Matinez Martinez J."/>
        </authorList>
    </citation>
    <scope>NUCLEOTIDE SEQUENCE</scope>
    <source>
        <strain evidence="2">VSAG1.JdFR</strain>
        <strain evidence="3">VSAG8.JdFR</strain>
    </source>
</reference>
<keyword evidence="1" id="KW-0812">Transmembrane</keyword>
<feature type="transmembrane region" description="Helical" evidence="1">
    <location>
        <begin position="288"/>
        <end position="315"/>
    </location>
</feature>
<keyword evidence="1" id="KW-0472">Membrane</keyword>
<protein>
    <submittedName>
        <fullName evidence="3">Uncharacterized protein</fullName>
    </submittedName>
</protein>
<organism evidence="3">
    <name type="scientific">Nucleocytoviricota sp</name>
    <dbReference type="NCBI Taxonomy" id="2809609"/>
    <lineage>
        <taxon>Viruses</taxon>
        <taxon>Varidnaviria</taxon>
        <taxon>Bamfordvirae</taxon>
        <taxon>Nucleocytoviricota</taxon>
    </lineage>
</organism>
<evidence type="ECO:0000313" key="3">
    <source>
        <dbReference type="EMBL" id="UZT29152.1"/>
    </source>
</evidence>
<keyword evidence="1" id="KW-1133">Transmembrane helix</keyword>